<evidence type="ECO:0000256" key="1">
    <source>
        <dbReference type="SAM" id="Coils"/>
    </source>
</evidence>
<dbReference type="InterPro" id="IPR007060">
    <property type="entry name" value="FtsL/DivIC"/>
</dbReference>
<comment type="caution">
    <text evidence="2">The sequence shown here is derived from an EMBL/GenBank/DDBJ whole genome shotgun (WGS) entry which is preliminary data.</text>
</comment>
<feature type="coiled-coil region" evidence="1">
    <location>
        <begin position="32"/>
        <end position="59"/>
    </location>
</feature>
<sequence>MQRWINSPLVVAGLSILLIVGFIQTINLWRRFSDLRQTEATLEEKLASVEAENRELRSELEIGKTPEAIERDAKARLNLKKSGEEVVIVVPPSLIATSTPVASSSWWQSFISFWGRLFGRD</sequence>
<keyword evidence="1" id="KW-0175">Coiled coil</keyword>
<protein>
    <recommendedName>
        <fullName evidence="4">Cell division protein FtsL</fullName>
    </recommendedName>
</protein>
<organism evidence="2 3">
    <name type="scientific">Candidatus Sungbacteria bacterium RIFCSPHIGHO2_02_FULL_49_20</name>
    <dbReference type="NCBI Taxonomy" id="1802272"/>
    <lineage>
        <taxon>Bacteria</taxon>
        <taxon>Candidatus Sungiibacteriota</taxon>
    </lineage>
</organism>
<proteinExistence type="predicted"/>
<accession>A0A1G2KPI9</accession>
<name>A0A1G2KPI9_9BACT</name>
<dbReference type="AlphaFoldDB" id="A0A1G2KPI9"/>
<dbReference type="Pfam" id="PF04977">
    <property type="entry name" value="DivIC"/>
    <property type="match status" value="1"/>
</dbReference>
<evidence type="ECO:0008006" key="4">
    <source>
        <dbReference type="Google" id="ProtNLM"/>
    </source>
</evidence>
<dbReference type="Proteomes" id="UP000178710">
    <property type="component" value="Unassembled WGS sequence"/>
</dbReference>
<reference evidence="2 3" key="1">
    <citation type="journal article" date="2016" name="Nat. Commun.">
        <title>Thousands of microbial genomes shed light on interconnected biogeochemical processes in an aquifer system.</title>
        <authorList>
            <person name="Anantharaman K."/>
            <person name="Brown C.T."/>
            <person name="Hug L.A."/>
            <person name="Sharon I."/>
            <person name="Castelle C.J."/>
            <person name="Probst A.J."/>
            <person name="Thomas B.C."/>
            <person name="Singh A."/>
            <person name="Wilkins M.J."/>
            <person name="Karaoz U."/>
            <person name="Brodie E.L."/>
            <person name="Williams K.H."/>
            <person name="Hubbard S.S."/>
            <person name="Banfield J.F."/>
        </authorList>
    </citation>
    <scope>NUCLEOTIDE SEQUENCE [LARGE SCALE GENOMIC DNA]</scope>
</reference>
<evidence type="ECO:0000313" key="3">
    <source>
        <dbReference type="Proteomes" id="UP000178710"/>
    </source>
</evidence>
<gene>
    <name evidence="2" type="ORF">A3C12_00175</name>
</gene>
<dbReference type="EMBL" id="MHQK01000030">
    <property type="protein sequence ID" value="OHA01316.1"/>
    <property type="molecule type" value="Genomic_DNA"/>
</dbReference>
<evidence type="ECO:0000313" key="2">
    <source>
        <dbReference type="EMBL" id="OHA01316.1"/>
    </source>
</evidence>